<keyword evidence="5 7" id="KW-0413">Isomerase</keyword>
<keyword evidence="4" id="KW-0274">FAD</keyword>
<dbReference type="PANTHER" id="PTHR21197:SF0">
    <property type="entry name" value="UDP-GALACTOPYRANOSE MUTASE"/>
    <property type="match status" value="1"/>
</dbReference>
<dbReference type="SUPFAM" id="SSF54373">
    <property type="entry name" value="FAD-linked reductases, C-terminal domain"/>
    <property type="match status" value="1"/>
</dbReference>
<dbReference type="EC" id="5.4.99.9" evidence="7"/>
<feature type="domain" description="UDP-galactopyranose mutase C-terminal" evidence="6">
    <location>
        <begin position="146"/>
        <end position="346"/>
    </location>
</feature>
<evidence type="ECO:0000256" key="5">
    <source>
        <dbReference type="ARBA" id="ARBA00023235"/>
    </source>
</evidence>
<dbReference type="InterPro" id="IPR004379">
    <property type="entry name" value="UDP-GALP_mutase"/>
</dbReference>
<gene>
    <name evidence="7" type="primary">glf_2</name>
    <name evidence="7" type="ORF">NCTC503_02385</name>
</gene>
<proteinExistence type="inferred from homology"/>
<dbReference type="Pfam" id="PF13450">
    <property type="entry name" value="NAD_binding_8"/>
    <property type="match status" value="1"/>
</dbReference>
<dbReference type="InterPro" id="IPR015899">
    <property type="entry name" value="UDP-GalPyranose_mutase_C"/>
</dbReference>
<accession>A0A4U9RR47</accession>
<dbReference type="GO" id="GO:0050660">
    <property type="term" value="F:flavin adenine dinucleotide binding"/>
    <property type="evidence" value="ECO:0007669"/>
    <property type="project" value="TreeGrafter"/>
</dbReference>
<evidence type="ECO:0000256" key="2">
    <source>
        <dbReference type="ARBA" id="ARBA00009321"/>
    </source>
</evidence>
<dbReference type="KEGG" id="hhw:NCTC503_02385"/>
<dbReference type="RefSeq" id="WP_138210917.1">
    <property type="nucleotide sequence ID" value="NZ_CBCSDB010000013.1"/>
</dbReference>
<dbReference type="Pfam" id="PF03275">
    <property type="entry name" value="GLF"/>
    <property type="match status" value="1"/>
</dbReference>
<dbReference type="GO" id="GO:0008767">
    <property type="term" value="F:UDP-galactopyranose mutase activity"/>
    <property type="evidence" value="ECO:0007669"/>
    <property type="project" value="UniProtKB-EC"/>
</dbReference>
<dbReference type="OrthoDB" id="9769600at2"/>
<dbReference type="Proteomes" id="UP000308489">
    <property type="component" value="Chromosome 1"/>
</dbReference>
<evidence type="ECO:0000313" key="8">
    <source>
        <dbReference type="Proteomes" id="UP000308489"/>
    </source>
</evidence>
<dbReference type="AlphaFoldDB" id="A0A4U9RR47"/>
<sequence length="366" mass="43286">MYDYLIVGAGLFGSIFAYEATKRGKKCLVIDKRNHIGGNIYCDNIEKINVHKYGAHIFHTSNKEVWNYVNEFVEFNRFTNSPIANYKGELYNLPFNMNTFNKLWGVITPKEAKERIEEQKKAAGIKEPKNLEEQAISLVGVDIYEKLIKGYTEKQWGRLATELPEFIIKRLPVRFTYDNNYFNDTYQGIPIGGYNTIIENMLENCEVRLNEDFFKNRKELENIADKIVYTGMIDEFYDYRYGILEYRSLRFETEVLDLANYQGNAVVNYTDKETLYTRIIEHKHFEFGKQEKTIITKEYPSEWKKGDEPYYPINDKKNIELYKKYKDLAMKEDKVLFGGRLAEYKYYDMHHIVGKALEKVKEEFGD</sequence>
<dbReference type="GO" id="GO:0005829">
    <property type="term" value="C:cytosol"/>
    <property type="evidence" value="ECO:0007669"/>
    <property type="project" value="TreeGrafter"/>
</dbReference>
<organism evidence="7 8">
    <name type="scientific">Hathewaya histolytica</name>
    <name type="common">Clostridium histolyticum</name>
    <dbReference type="NCBI Taxonomy" id="1498"/>
    <lineage>
        <taxon>Bacteria</taxon>
        <taxon>Bacillati</taxon>
        <taxon>Bacillota</taxon>
        <taxon>Clostridia</taxon>
        <taxon>Eubacteriales</taxon>
        <taxon>Clostridiaceae</taxon>
        <taxon>Hathewaya</taxon>
    </lineage>
</organism>
<name>A0A4U9RR47_HATHI</name>
<comment type="similarity">
    <text evidence="2">Belongs to the UDP-galactopyranose/dTDP-fucopyranose mutase family.</text>
</comment>
<protein>
    <submittedName>
        <fullName evidence="7">UDP-galactopyranose mutase</fullName>
        <ecNumber evidence="7">5.4.99.9</ecNumber>
    </submittedName>
</protein>
<dbReference type="NCBIfam" id="TIGR00031">
    <property type="entry name" value="UDP-GALP_mutase"/>
    <property type="match status" value="1"/>
</dbReference>
<dbReference type="FunFam" id="3.40.50.720:FF:000397">
    <property type="entry name" value="UDP-galactopyranose mutase"/>
    <property type="match status" value="1"/>
</dbReference>
<evidence type="ECO:0000256" key="4">
    <source>
        <dbReference type="ARBA" id="ARBA00022827"/>
    </source>
</evidence>
<dbReference type="PANTHER" id="PTHR21197">
    <property type="entry name" value="UDP-GALACTOPYRANOSE MUTASE"/>
    <property type="match status" value="1"/>
</dbReference>
<keyword evidence="8" id="KW-1185">Reference proteome</keyword>
<evidence type="ECO:0000259" key="6">
    <source>
        <dbReference type="Pfam" id="PF03275"/>
    </source>
</evidence>
<evidence type="ECO:0000313" key="7">
    <source>
        <dbReference type="EMBL" id="VTQ94794.1"/>
    </source>
</evidence>
<dbReference type="SUPFAM" id="SSF51971">
    <property type="entry name" value="Nucleotide-binding domain"/>
    <property type="match status" value="1"/>
</dbReference>
<evidence type="ECO:0000256" key="1">
    <source>
        <dbReference type="ARBA" id="ARBA00001974"/>
    </source>
</evidence>
<reference evidence="7 8" key="1">
    <citation type="submission" date="2019-05" db="EMBL/GenBank/DDBJ databases">
        <authorList>
            <consortium name="Pathogen Informatics"/>
        </authorList>
    </citation>
    <scope>NUCLEOTIDE SEQUENCE [LARGE SCALE GENOMIC DNA]</scope>
    <source>
        <strain evidence="7 8">NCTC503</strain>
    </source>
</reference>
<keyword evidence="3" id="KW-0285">Flavoprotein</keyword>
<dbReference type="EMBL" id="LR590481">
    <property type="protein sequence ID" value="VTQ94794.1"/>
    <property type="molecule type" value="Genomic_DNA"/>
</dbReference>
<dbReference type="Gene3D" id="3.40.50.720">
    <property type="entry name" value="NAD(P)-binding Rossmann-like Domain"/>
    <property type="match status" value="3"/>
</dbReference>
<evidence type="ECO:0000256" key="3">
    <source>
        <dbReference type="ARBA" id="ARBA00022630"/>
    </source>
</evidence>
<comment type="cofactor">
    <cofactor evidence="1">
        <name>FAD</name>
        <dbReference type="ChEBI" id="CHEBI:57692"/>
    </cofactor>
</comment>